<feature type="compositionally biased region" description="Basic and acidic residues" evidence="1">
    <location>
        <begin position="117"/>
        <end position="126"/>
    </location>
</feature>
<evidence type="ECO:0000313" key="2">
    <source>
        <dbReference type="EMBL" id="JAE34424.1"/>
    </source>
</evidence>
<proteinExistence type="predicted"/>
<accession>A0A0A9HF35</accession>
<organism evidence="2">
    <name type="scientific">Arundo donax</name>
    <name type="common">Giant reed</name>
    <name type="synonym">Donax arundinaceus</name>
    <dbReference type="NCBI Taxonomy" id="35708"/>
    <lineage>
        <taxon>Eukaryota</taxon>
        <taxon>Viridiplantae</taxon>
        <taxon>Streptophyta</taxon>
        <taxon>Embryophyta</taxon>
        <taxon>Tracheophyta</taxon>
        <taxon>Spermatophyta</taxon>
        <taxon>Magnoliopsida</taxon>
        <taxon>Liliopsida</taxon>
        <taxon>Poales</taxon>
        <taxon>Poaceae</taxon>
        <taxon>PACMAD clade</taxon>
        <taxon>Arundinoideae</taxon>
        <taxon>Arundineae</taxon>
        <taxon>Arundo</taxon>
    </lineage>
</organism>
<dbReference type="EMBL" id="GBRH01163472">
    <property type="protein sequence ID" value="JAE34424.1"/>
    <property type="molecule type" value="Transcribed_RNA"/>
</dbReference>
<feature type="region of interest" description="Disordered" evidence="1">
    <location>
        <begin position="97"/>
        <end position="126"/>
    </location>
</feature>
<reference evidence="2" key="1">
    <citation type="submission" date="2014-09" db="EMBL/GenBank/DDBJ databases">
        <authorList>
            <person name="Magalhaes I.L.F."/>
            <person name="Oliveira U."/>
            <person name="Santos F.R."/>
            <person name="Vidigal T.H.D.A."/>
            <person name="Brescovit A.D."/>
            <person name="Santos A.J."/>
        </authorList>
    </citation>
    <scope>NUCLEOTIDE SEQUENCE</scope>
    <source>
        <tissue evidence="2">Shoot tissue taken approximately 20 cm above the soil surface</tissue>
    </source>
</reference>
<dbReference type="AlphaFoldDB" id="A0A0A9HF35"/>
<evidence type="ECO:0000256" key="1">
    <source>
        <dbReference type="SAM" id="MobiDB-lite"/>
    </source>
</evidence>
<reference evidence="2" key="2">
    <citation type="journal article" date="2015" name="Data Brief">
        <title>Shoot transcriptome of the giant reed, Arundo donax.</title>
        <authorList>
            <person name="Barrero R.A."/>
            <person name="Guerrero F.D."/>
            <person name="Moolhuijzen P."/>
            <person name="Goolsby J.A."/>
            <person name="Tidwell J."/>
            <person name="Bellgard S.E."/>
            <person name="Bellgard M.I."/>
        </authorList>
    </citation>
    <scope>NUCLEOTIDE SEQUENCE</scope>
    <source>
        <tissue evidence="2">Shoot tissue taken approximately 20 cm above the soil surface</tissue>
    </source>
</reference>
<protein>
    <submittedName>
        <fullName evidence="2">Uncharacterized protein</fullName>
    </submittedName>
</protein>
<sequence length="154" mass="16963">MSGPGGGGRGGVLFSKYIDNNILTPILSRLQVITEDERFRGSDLLEDLDGIRGLMGNLQTVFARMAENERSLVHLFDPIERLVDDVLESVAARDTDVGRLASSARSSPGPPTVRSNEGTKAEEEEHERIWLLHPWSTTAGSTWRTSGEPCRAWT</sequence>
<name>A0A0A9HF35_ARUDO</name>